<dbReference type="AlphaFoldDB" id="A0A2T0RBJ7"/>
<name>A0A2T0RBJ7_9ACTN</name>
<dbReference type="Proteomes" id="UP000238083">
    <property type="component" value="Unassembled WGS sequence"/>
</dbReference>
<comment type="caution">
    <text evidence="1">The sequence shown here is derived from an EMBL/GenBank/DDBJ whole genome shotgun (WGS) entry which is preliminary data.</text>
</comment>
<reference evidence="1 2" key="1">
    <citation type="submission" date="2018-03" db="EMBL/GenBank/DDBJ databases">
        <title>Genomic Encyclopedia of Archaeal and Bacterial Type Strains, Phase II (KMG-II): from individual species to whole genera.</title>
        <authorList>
            <person name="Goeker M."/>
        </authorList>
    </citation>
    <scope>NUCLEOTIDE SEQUENCE [LARGE SCALE GENOMIC DNA]</scope>
    <source>
        <strain evidence="1 2">DSM 19711</strain>
    </source>
</reference>
<dbReference type="EMBL" id="PVZF01000001">
    <property type="protein sequence ID" value="PRY18517.1"/>
    <property type="molecule type" value="Genomic_DNA"/>
</dbReference>
<sequence>MTSFADRAGTWAGQNSFRLLATDEPRPAPASAVLGVQGPLTTLAYAWEHPTDGDQAGSLTVGPGPDDGSAVALWGDSWHQAPEAKVLTGHRDGASVTVGYDYAPGQWRWEITLTATDDGLELRMDNVPLEGDEERYAAMAARLHRT</sequence>
<accession>A0A2T0RBJ7</accession>
<protein>
    <recommendedName>
        <fullName evidence="3">DUF1579 domain-containing protein</fullName>
    </recommendedName>
</protein>
<dbReference type="OrthoDB" id="3782589at2"/>
<gene>
    <name evidence="1" type="ORF">CLV37_101762</name>
</gene>
<dbReference type="RefSeq" id="WP_106207029.1">
    <property type="nucleotide sequence ID" value="NZ_PVZF01000001.1"/>
</dbReference>
<evidence type="ECO:0000313" key="2">
    <source>
        <dbReference type="Proteomes" id="UP000238083"/>
    </source>
</evidence>
<evidence type="ECO:0000313" key="1">
    <source>
        <dbReference type="EMBL" id="PRY18517.1"/>
    </source>
</evidence>
<organism evidence="1 2">
    <name type="scientific">Kineococcus rhizosphaerae</name>
    <dbReference type="NCBI Taxonomy" id="559628"/>
    <lineage>
        <taxon>Bacteria</taxon>
        <taxon>Bacillati</taxon>
        <taxon>Actinomycetota</taxon>
        <taxon>Actinomycetes</taxon>
        <taxon>Kineosporiales</taxon>
        <taxon>Kineosporiaceae</taxon>
        <taxon>Kineococcus</taxon>
    </lineage>
</organism>
<proteinExistence type="predicted"/>
<keyword evidence="2" id="KW-1185">Reference proteome</keyword>
<evidence type="ECO:0008006" key="3">
    <source>
        <dbReference type="Google" id="ProtNLM"/>
    </source>
</evidence>